<keyword evidence="7 8" id="KW-0539">Nucleus</keyword>
<evidence type="ECO:0000256" key="6">
    <source>
        <dbReference type="ARBA" id="ARBA00023163"/>
    </source>
</evidence>
<dbReference type="PROSITE" id="PS50884">
    <property type="entry name" value="ZF_DOF_2"/>
    <property type="match status" value="1"/>
</dbReference>
<reference evidence="12" key="2">
    <citation type="submission" date="2021-03" db="UniProtKB">
        <authorList>
            <consortium name="EnsemblPlants"/>
        </authorList>
    </citation>
    <scope>IDENTIFICATION</scope>
</reference>
<comment type="function">
    <text evidence="9">Transcription factor that binds specifically to a 5'-AA[AG]G-3' consensus core sequence.</text>
</comment>
<feature type="domain" description="Dof-type" evidence="11">
    <location>
        <begin position="25"/>
        <end position="79"/>
    </location>
</feature>
<dbReference type="Gramene" id="AUR62017040-RA">
    <property type="protein sequence ID" value="AUR62017040-RA:cds"/>
    <property type="gene ID" value="AUR62017040"/>
</dbReference>
<keyword evidence="6 9" id="KW-0804">Transcription</keyword>
<evidence type="ECO:0000256" key="2">
    <source>
        <dbReference type="ARBA" id="ARBA00022771"/>
    </source>
</evidence>
<keyword evidence="1 9" id="KW-0479">Metal-binding</keyword>
<evidence type="ECO:0000256" key="9">
    <source>
        <dbReference type="RuleBase" id="RU369094"/>
    </source>
</evidence>
<dbReference type="GO" id="GO:0003700">
    <property type="term" value="F:DNA-binding transcription factor activity"/>
    <property type="evidence" value="ECO:0007669"/>
    <property type="project" value="UniProtKB-UniRule"/>
</dbReference>
<feature type="region of interest" description="Disordered" evidence="10">
    <location>
        <begin position="112"/>
        <end position="143"/>
    </location>
</feature>
<evidence type="ECO:0000256" key="4">
    <source>
        <dbReference type="ARBA" id="ARBA00023015"/>
    </source>
</evidence>
<evidence type="ECO:0000256" key="7">
    <source>
        <dbReference type="ARBA" id="ARBA00023242"/>
    </source>
</evidence>
<reference evidence="12" key="1">
    <citation type="journal article" date="2017" name="Nature">
        <title>The genome of Chenopodium quinoa.</title>
        <authorList>
            <person name="Jarvis D.E."/>
            <person name="Ho Y.S."/>
            <person name="Lightfoot D.J."/>
            <person name="Schmoeckel S.M."/>
            <person name="Li B."/>
            <person name="Borm T.J.A."/>
            <person name="Ohyanagi H."/>
            <person name="Mineta K."/>
            <person name="Michell C.T."/>
            <person name="Saber N."/>
            <person name="Kharbatia N.M."/>
            <person name="Rupper R.R."/>
            <person name="Sharp A.R."/>
            <person name="Dally N."/>
            <person name="Boughton B.A."/>
            <person name="Woo Y.H."/>
            <person name="Gao G."/>
            <person name="Schijlen E.G.W.M."/>
            <person name="Guo X."/>
            <person name="Momin A.A."/>
            <person name="Negrao S."/>
            <person name="Al-Babili S."/>
            <person name="Gehring C."/>
            <person name="Roessner U."/>
            <person name="Jung C."/>
            <person name="Murphy K."/>
            <person name="Arold S.T."/>
            <person name="Gojobori T."/>
            <person name="van der Linden C.G."/>
            <person name="van Loo E.N."/>
            <person name="Jellen E.N."/>
            <person name="Maughan P.J."/>
            <person name="Tester M."/>
        </authorList>
    </citation>
    <scope>NUCLEOTIDE SEQUENCE [LARGE SCALE GENOMIC DNA]</scope>
    <source>
        <strain evidence="12">cv. PI 614886</strain>
    </source>
</reference>
<evidence type="ECO:0000256" key="5">
    <source>
        <dbReference type="ARBA" id="ARBA00023125"/>
    </source>
</evidence>
<organism evidence="12 13">
    <name type="scientific">Chenopodium quinoa</name>
    <name type="common">Quinoa</name>
    <dbReference type="NCBI Taxonomy" id="63459"/>
    <lineage>
        <taxon>Eukaryota</taxon>
        <taxon>Viridiplantae</taxon>
        <taxon>Streptophyta</taxon>
        <taxon>Embryophyta</taxon>
        <taxon>Tracheophyta</taxon>
        <taxon>Spermatophyta</taxon>
        <taxon>Magnoliopsida</taxon>
        <taxon>eudicotyledons</taxon>
        <taxon>Gunneridae</taxon>
        <taxon>Pentapetalae</taxon>
        <taxon>Caryophyllales</taxon>
        <taxon>Chenopodiaceae</taxon>
        <taxon>Chenopodioideae</taxon>
        <taxon>Atripliceae</taxon>
        <taxon>Chenopodium</taxon>
    </lineage>
</organism>
<evidence type="ECO:0000313" key="13">
    <source>
        <dbReference type="Proteomes" id="UP000596660"/>
    </source>
</evidence>
<evidence type="ECO:0000256" key="10">
    <source>
        <dbReference type="SAM" id="MobiDB-lite"/>
    </source>
</evidence>
<dbReference type="Proteomes" id="UP000596660">
    <property type="component" value="Unplaced"/>
</dbReference>
<dbReference type="GO" id="GO:0005634">
    <property type="term" value="C:nucleus"/>
    <property type="evidence" value="ECO:0007669"/>
    <property type="project" value="UniProtKB-SubCell"/>
</dbReference>
<dbReference type="GO" id="GO:0008270">
    <property type="term" value="F:zinc ion binding"/>
    <property type="evidence" value="ECO:0007669"/>
    <property type="project" value="UniProtKB-KW"/>
</dbReference>
<keyword evidence="13" id="KW-1185">Reference proteome</keyword>
<dbReference type="GO" id="GO:0003677">
    <property type="term" value="F:DNA binding"/>
    <property type="evidence" value="ECO:0007669"/>
    <property type="project" value="UniProtKB-UniRule"/>
</dbReference>
<keyword evidence="3 9" id="KW-0862">Zinc</keyword>
<keyword evidence="5 8" id="KW-0238">DNA-binding</keyword>
<accession>A0A803LQ11</accession>
<evidence type="ECO:0000313" key="12">
    <source>
        <dbReference type="EnsemblPlants" id="AUR62017040-RA:cds"/>
    </source>
</evidence>
<evidence type="ECO:0000256" key="1">
    <source>
        <dbReference type="ARBA" id="ARBA00022723"/>
    </source>
</evidence>
<comment type="subcellular location">
    <subcellularLocation>
        <location evidence="8 9">Nucleus</location>
    </subcellularLocation>
</comment>
<protein>
    <recommendedName>
        <fullName evidence="9">Dof zinc finger protein</fullName>
    </recommendedName>
</protein>
<sequence>MASVAAAAAATIGTDRMDQKVAEALRCPRCDSTNTKFCYYNNYSLTQPRHFCKACKRYWTRGDDLNMKGNGQNGHNGSGTFTKEVKMEFERQQNRGFALHWLSTTTRTFALRGTSDPISPSEDDDDMDAMQCSSHQQQLHIGK</sequence>
<dbReference type="InterPro" id="IPR003851">
    <property type="entry name" value="Znf_Dof"/>
</dbReference>
<evidence type="ECO:0000259" key="11">
    <source>
        <dbReference type="PROSITE" id="PS50884"/>
    </source>
</evidence>
<dbReference type="Pfam" id="PF02701">
    <property type="entry name" value="Zn_ribbon_Dof"/>
    <property type="match status" value="1"/>
</dbReference>
<name>A0A803LQ11_CHEQI</name>
<evidence type="ECO:0000256" key="3">
    <source>
        <dbReference type="ARBA" id="ARBA00022833"/>
    </source>
</evidence>
<evidence type="ECO:0000256" key="8">
    <source>
        <dbReference type="PROSITE-ProRule" id="PRU00071"/>
    </source>
</evidence>
<dbReference type="PANTHER" id="PTHR31992">
    <property type="entry name" value="DOF ZINC FINGER PROTEIN DOF1.4-RELATED"/>
    <property type="match status" value="1"/>
</dbReference>
<keyword evidence="2 8" id="KW-0863">Zinc-finger</keyword>
<keyword evidence="4 9" id="KW-0805">Transcription regulation</keyword>
<dbReference type="PANTHER" id="PTHR31992:SF344">
    <property type="entry name" value="DOF ZINC FINGER PROTEIN"/>
    <property type="match status" value="1"/>
</dbReference>
<proteinExistence type="predicted"/>
<dbReference type="AlphaFoldDB" id="A0A803LQ11"/>
<dbReference type="EnsemblPlants" id="AUR62017040-RA">
    <property type="protein sequence ID" value="AUR62017040-RA:cds"/>
    <property type="gene ID" value="AUR62017040"/>
</dbReference>
<dbReference type="InterPro" id="IPR045174">
    <property type="entry name" value="Dof"/>
</dbReference>